<dbReference type="InterPro" id="IPR011907">
    <property type="entry name" value="RNase_III"/>
</dbReference>
<dbReference type="InterPro" id="IPR000999">
    <property type="entry name" value="RNase_III_dom"/>
</dbReference>
<evidence type="ECO:0000256" key="6">
    <source>
        <dbReference type="ARBA" id="ARBA00022552"/>
    </source>
</evidence>
<keyword evidence="19" id="KW-1185">Reference proteome</keyword>
<dbReference type="FunFam" id="1.10.1520.10:FF:000001">
    <property type="entry name" value="Ribonuclease 3"/>
    <property type="match status" value="1"/>
</dbReference>
<dbReference type="SMART" id="SM00358">
    <property type="entry name" value="DSRM"/>
    <property type="match status" value="1"/>
</dbReference>
<keyword evidence="6 15" id="KW-0698">rRNA processing</keyword>
<dbReference type="GO" id="GO:0006364">
    <property type="term" value="P:rRNA processing"/>
    <property type="evidence" value="ECO:0007669"/>
    <property type="project" value="UniProtKB-UniRule"/>
</dbReference>
<evidence type="ECO:0000256" key="7">
    <source>
        <dbReference type="ARBA" id="ARBA00022664"/>
    </source>
</evidence>
<keyword evidence="10 15" id="KW-0479">Metal-binding</keyword>
<evidence type="ECO:0000313" key="18">
    <source>
        <dbReference type="EMBL" id="CAG7598642.1"/>
    </source>
</evidence>
<dbReference type="RefSeq" id="WP_216796596.1">
    <property type="nucleotide sequence ID" value="NZ_OU343031.1"/>
</dbReference>
<dbReference type="Pfam" id="PF00035">
    <property type="entry name" value="dsrm"/>
    <property type="match status" value="1"/>
</dbReference>
<dbReference type="PANTHER" id="PTHR11207:SF0">
    <property type="entry name" value="RIBONUCLEASE 3"/>
    <property type="match status" value="1"/>
</dbReference>
<dbReference type="AlphaFoldDB" id="A0A916JTU8"/>
<evidence type="ECO:0000313" key="19">
    <source>
        <dbReference type="Proteomes" id="UP000693996"/>
    </source>
</evidence>
<evidence type="ECO:0000256" key="4">
    <source>
        <dbReference type="ARBA" id="ARBA00011738"/>
    </source>
</evidence>
<keyword evidence="15" id="KW-0699">rRNA-binding</keyword>
<dbReference type="GO" id="GO:0005737">
    <property type="term" value="C:cytoplasm"/>
    <property type="evidence" value="ECO:0007669"/>
    <property type="project" value="UniProtKB-SubCell"/>
</dbReference>
<sequence length="367" mass="41112">MSLSPLESRLHYKFRNTELLQQAMTHRSYSITHNERLEFLGDSILNCVVAAILFKRFIRLDEGDLSRMRANLVKEQSLYRIAQTLNISEALRLGEGEFRSGGFRRPSILADAFEALLGAIFLDGGFYQVQLVIQRLYAPILDQIDLHTLGKDAKTLLQEYLQSNKIALPRYAVIAISGAEHKQQFEVECVVPELDVHMCGTGVSRRAAEQTAASKALKEAITIIARRPLGKLKQPKKAEKFIANLAPNNTQPNDSRLNSVFNPRPVLSRKAKRLEKLAEQVMQAMQQANCDDKYASDVKSLNDAEVMHVTYTNKNLTAVKTLDVLLNTVAPAIPVTTAFNTPTKPLRVLHETPDIESHLPHKTDTST</sequence>
<evidence type="ECO:0000256" key="15">
    <source>
        <dbReference type="HAMAP-Rule" id="MF_00104"/>
    </source>
</evidence>
<keyword evidence="11 15" id="KW-0255">Endonuclease</keyword>
<dbReference type="GO" id="GO:0010468">
    <property type="term" value="P:regulation of gene expression"/>
    <property type="evidence" value="ECO:0007669"/>
    <property type="project" value="TreeGrafter"/>
</dbReference>
<feature type="binding site" evidence="15">
    <location>
        <position position="38"/>
    </location>
    <ligand>
        <name>Mg(2+)</name>
        <dbReference type="ChEBI" id="CHEBI:18420"/>
    </ligand>
</feature>
<dbReference type="GO" id="GO:0008033">
    <property type="term" value="P:tRNA processing"/>
    <property type="evidence" value="ECO:0007669"/>
    <property type="project" value="UniProtKB-KW"/>
</dbReference>
<dbReference type="CDD" id="cd00593">
    <property type="entry name" value="RIBOc"/>
    <property type="match status" value="1"/>
</dbReference>
<keyword evidence="9 15" id="KW-0540">Nuclease</keyword>
<dbReference type="InterPro" id="IPR014720">
    <property type="entry name" value="dsRBD_dom"/>
</dbReference>
<dbReference type="NCBIfam" id="TIGR02191">
    <property type="entry name" value="RNaseIII"/>
    <property type="match status" value="1"/>
</dbReference>
<dbReference type="CDD" id="cd10845">
    <property type="entry name" value="DSRM_RNAse_III_family"/>
    <property type="match status" value="1"/>
</dbReference>
<evidence type="ECO:0000256" key="13">
    <source>
        <dbReference type="ARBA" id="ARBA00022842"/>
    </source>
</evidence>
<keyword evidence="5 15" id="KW-0963">Cytoplasm</keyword>
<reference evidence="18" key="1">
    <citation type="submission" date="2021-06" db="EMBL/GenBank/DDBJ databases">
        <authorList>
            <person name="Szabo G."/>
        </authorList>
    </citation>
    <scope>NUCLEOTIDE SEQUENCE</scope>
    <source>
        <strain evidence="18">MYVALT</strain>
    </source>
</reference>
<comment type="subunit">
    <text evidence="4 15">Homodimer.</text>
</comment>
<comment type="catalytic activity">
    <reaction evidence="1 15">
        <text>Endonucleolytic cleavage to 5'-phosphomonoester.</text>
        <dbReference type="EC" id="3.1.26.3"/>
    </reaction>
</comment>
<evidence type="ECO:0000256" key="10">
    <source>
        <dbReference type="ARBA" id="ARBA00022723"/>
    </source>
</evidence>
<keyword evidence="7 15" id="KW-0507">mRNA processing</keyword>
<comment type="subcellular location">
    <subcellularLocation>
        <location evidence="2 15">Cytoplasm</location>
    </subcellularLocation>
</comment>
<dbReference type="KEGG" id="vtr:MYVALT_G_02840"/>
<dbReference type="GO" id="GO:0003725">
    <property type="term" value="F:double-stranded RNA binding"/>
    <property type="evidence" value="ECO:0007669"/>
    <property type="project" value="TreeGrafter"/>
</dbReference>
<dbReference type="PROSITE" id="PS00517">
    <property type="entry name" value="RNASE_3_1"/>
    <property type="match status" value="1"/>
</dbReference>
<evidence type="ECO:0000256" key="5">
    <source>
        <dbReference type="ARBA" id="ARBA00022490"/>
    </source>
</evidence>
<organism evidence="18 19">
    <name type="scientific">Candidatus Vallotiella hemipterorum</name>
    <dbReference type="NCBI Taxonomy" id="1177213"/>
    <lineage>
        <taxon>Bacteria</taxon>
        <taxon>Pseudomonadati</taxon>
        <taxon>Pseudomonadota</taxon>
        <taxon>Betaproteobacteria</taxon>
        <taxon>Burkholderiales</taxon>
        <taxon>Burkholderiaceae</taxon>
        <taxon>Candidatus Vallotiella</taxon>
    </lineage>
</organism>
<name>A0A916JTU8_9BURK</name>
<evidence type="ECO:0000256" key="2">
    <source>
        <dbReference type="ARBA" id="ARBA00004496"/>
    </source>
</evidence>
<feature type="active site" evidence="15">
    <location>
        <position position="42"/>
    </location>
</feature>
<dbReference type="HAMAP" id="MF_00104">
    <property type="entry name" value="RNase_III"/>
    <property type="match status" value="1"/>
</dbReference>
<dbReference type="SMART" id="SM00535">
    <property type="entry name" value="RIBOc"/>
    <property type="match status" value="1"/>
</dbReference>
<dbReference type="GO" id="GO:0019843">
    <property type="term" value="F:rRNA binding"/>
    <property type="evidence" value="ECO:0007669"/>
    <property type="project" value="UniProtKB-KW"/>
</dbReference>
<feature type="domain" description="RNase III" evidence="17">
    <location>
        <begin position="3"/>
        <end position="125"/>
    </location>
</feature>
<feature type="domain" description="DRBM" evidence="16">
    <location>
        <begin position="152"/>
        <end position="222"/>
    </location>
</feature>
<dbReference type="GO" id="GO:0006397">
    <property type="term" value="P:mRNA processing"/>
    <property type="evidence" value="ECO:0007669"/>
    <property type="project" value="UniProtKB-UniRule"/>
</dbReference>
<feature type="binding site" evidence="15">
    <location>
        <position position="111"/>
    </location>
    <ligand>
        <name>Mg(2+)</name>
        <dbReference type="ChEBI" id="CHEBI:18420"/>
    </ligand>
</feature>
<evidence type="ECO:0000259" key="16">
    <source>
        <dbReference type="PROSITE" id="PS50137"/>
    </source>
</evidence>
<comment type="cofactor">
    <cofactor evidence="15">
        <name>Mg(2+)</name>
        <dbReference type="ChEBI" id="CHEBI:18420"/>
    </cofactor>
</comment>
<evidence type="ECO:0000256" key="11">
    <source>
        <dbReference type="ARBA" id="ARBA00022759"/>
    </source>
</evidence>
<keyword evidence="14 15" id="KW-0694">RNA-binding</keyword>
<dbReference type="Proteomes" id="UP000693996">
    <property type="component" value="Chromosome"/>
</dbReference>
<evidence type="ECO:0000256" key="8">
    <source>
        <dbReference type="ARBA" id="ARBA00022694"/>
    </source>
</evidence>
<evidence type="ECO:0000259" key="17">
    <source>
        <dbReference type="PROSITE" id="PS50142"/>
    </source>
</evidence>
<feature type="binding site" evidence="15">
    <location>
        <position position="114"/>
    </location>
    <ligand>
        <name>Mg(2+)</name>
        <dbReference type="ChEBI" id="CHEBI:18420"/>
    </ligand>
</feature>
<evidence type="ECO:0000256" key="1">
    <source>
        <dbReference type="ARBA" id="ARBA00000109"/>
    </source>
</evidence>
<accession>A0A916JTU8</accession>
<dbReference type="GO" id="GO:0046872">
    <property type="term" value="F:metal ion binding"/>
    <property type="evidence" value="ECO:0007669"/>
    <property type="project" value="UniProtKB-KW"/>
</dbReference>
<gene>
    <name evidence="15 18" type="primary">rnc</name>
    <name evidence="18" type="ORF">MYVALT_G_02840</name>
</gene>
<comment type="function">
    <text evidence="15">Digests double-stranded RNA. Involved in the processing of primary rRNA transcript to yield the immediate precursors to the large and small rRNAs (23S and 16S). Processes some mRNAs, and tRNAs when they are encoded in the rRNA operon. Processes pre-crRNA and tracrRNA of type II CRISPR loci if present in the organism.</text>
</comment>
<evidence type="ECO:0000256" key="9">
    <source>
        <dbReference type="ARBA" id="ARBA00022722"/>
    </source>
</evidence>
<dbReference type="FunFam" id="3.30.160.20:FF:000003">
    <property type="entry name" value="Ribonuclease 3"/>
    <property type="match status" value="1"/>
</dbReference>
<dbReference type="Pfam" id="PF14622">
    <property type="entry name" value="Ribonucleas_3_3"/>
    <property type="match status" value="1"/>
</dbReference>
<keyword evidence="12 15" id="KW-0378">Hydrolase</keyword>
<proteinExistence type="inferred from homology"/>
<evidence type="ECO:0000256" key="12">
    <source>
        <dbReference type="ARBA" id="ARBA00022801"/>
    </source>
</evidence>
<dbReference type="PROSITE" id="PS50142">
    <property type="entry name" value="RNASE_3_2"/>
    <property type="match status" value="1"/>
</dbReference>
<dbReference type="EC" id="3.1.26.3" evidence="15"/>
<dbReference type="PROSITE" id="PS50137">
    <property type="entry name" value="DS_RBD"/>
    <property type="match status" value="1"/>
</dbReference>
<comment type="similarity">
    <text evidence="3">Belongs to the ribonuclease III family.</text>
</comment>
<evidence type="ECO:0000256" key="3">
    <source>
        <dbReference type="ARBA" id="ARBA00010183"/>
    </source>
</evidence>
<keyword evidence="8 15" id="KW-0819">tRNA processing</keyword>
<dbReference type="PANTHER" id="PTHR11207">
    <property type="entry name" value="RIBONUCLEASE III"/>
    <property type="match status" value="1"/>
</dbReference>
<dbReference type="EMBL" id="OU343031">
    <property type="protein sequence ID" value="CAG7598642.1"/>
    <property type="molecule type" value="Genomic_DNA"/>
</dbReference>
<feature type="active site" evidence="15">
    <location>
        <position position="114"/>
    </location>
</feature>
<keyword evidence="13 15" id="KW-0460">Magnesium</keyword>
<dbReference type="GO" id="GO:0004525">
    <property type="term" value="F:ribonuclease III activity"/>
    <property type="evidence" value="ECO:0007669"/>
    <property type="project" value="UniProtKB-UniRule"/>
</dbReference>
<protein>
    <recommendedName>
        <fullName evidence="15">Ribonuclease 3</fullName>
        <ecNumber evidence="15">3.1.26.3</ecNumber>
    </recommendedName>
    <alternativeName>
        <fullName evidence="15">Ribonuclease III</fullName>
        <shortName evidence="15">RNase III</shortName>
    </alternativeName>
</protein>
<dbReference type="GO" id="GO:0042802">
    <property type="term" value="F:identical protein binding"/>
    <property type="evidence" value="ECO:0007669"/>
    <property type="project" value="UniProtKB-ARBA"/>
</dbReference>
<evidence type="ECO:0000256" key="14">
    <source>
        <dbReference type="ARBA" id="ARBA00022884"/>
    </source>
</evidence>